<feature type="compositionally biased region" description="Polar residues" evidence="14">
    <location>
        <begin position="3583"/>
        <end position="3616"/>
    </location>
</feature>
<evidence type="ECO:0000256" key="2">
    <source>
        <dbReference type="ARBA" id="ARBA00004278"/>
    </source>
</evidence>
<reference evidence="18" key="1">
    <citation type="submission" date="2016-03" db="UniProtKB">
        <authorList>
            <consortium name="WormBaseParasite"/>
        </authorList>
    </citation>
    <scope>IDENTIFICATION</scope>
</reference>
<feature type="region of interest" description="Disordered" evidence="14">
    <location>
        <begin position="641"/>
        <end position="669"/>
    </location>
</feature>
<feature type="compositionally biased region" description="Polar residues" evidence="14">
    <location>
        <begin position="3663"/>
        <end position="3674"/>
    </location>
</feature>
<dbReference type="Pfam" id="PF09068">
    <property type="entry name" value="EF-hand_2"/>
    <property type="match status" value="2"/>
</dbReference>
<dbReference type="GO" id="GO:0099536">
    <property type="term" value="P:synaptic signaling"/>
    <property type="evidence" value="ECO:0007669"/>
    <property type="project" value="TreeGrafter"/>
</dbReference>
<evidence type="ECO:0000259" key="16">
    <source>
        <dbReference type="PROSITE" id="PS50021"/>
    </source>
</evidence>
<feature type="compositionally biased region" description="Polar residues" evidence="14">
    <location>
        <begin position="848"/>
        <end position="857"/>
    </location>
</feature>
<dbReference type="GO" id="GO:0005737">
    <property type="term" value="C:cytoplasm"/>
    <property type="evidence" value="ECO:0007669"/>
    <property type="project" value="UniProtKB-ARBA"/>
</dbReference>
<dbReference type="PROSITE" id="PS50021">
    <property type="entry name" value="CH"/>
    <property type="match status" value="1"/>
</dbReference>
<keyword evidence="4" id="KW-0963">Cytoplasm</keyword>
<evidence type="ECO:0000256" key="11">
    <source>
        <dbReference type="ARBA" id="ARBA00023212"/>
    </source>
</evidence>
<keyword evidence="10" id="KW-0009">Actin-binding</keyword>
<feature type="region of interest" description="Disordered" evidence="14">
    <location>
        <begin position="2777"/>
        <end position="2844"/>
    </location>
</feature>
<dbReference type="InterPro" id="IPR001715">
    <property type="entry name" value="CH_dom"/>
</dbReference>
<feature type="region of interest" description="Disordered" evidence="14">
    <location>
        <begin position="839"/>
        <end position="860"/>
    </location>
</feature>
<dbReference type="Gene3D" id="2.20.70.10">
    <property type="match status" value="1"/>
</dbReference>
<evidence type="ECO:0000256" key="12">
    <source>
        <dbReference type="PROSITE-ProRule" id="PRU00228"/>
    </source>
</evidence>
<dbReference type="SMART" id="SM00291">
    <property type="entry name" value="ZnF_ZZ"/>
    <property type="match status" value="1"/>
</dbReference>
<evidence type="ECO:0000256" key="7">
    <source>
        <dbReference type="ARBA" id="ARBA00022833"/>
    </source>
</evidence>
<dbReference type="SUPFAM" id="SSF57850">
    <property type="entry name" value="RING/U-box"/>
    <property type="match status" value="1"/>
</dbReference>
<feature type="region of interest" description="Disordered" evidence="14">
    <location>
        <begin position="443"/>
        <end position="462"/>
    </location>
</feature>
<feature type="compositionally biased region" description="Low complexity" evidence="14">
    <location>
        <begin position="928"/>
        <end position="946"/>
    </location>
</feature>
<dbReference type="InterPro" id="IPR011992">
    <property type="entry name" value="EF-hand-dom_pair"/>
</dbReference>
<feature type="region of interest" description="Disordered" evidence="14">
    <location>
        <begin position="4386"/>
        <end position="4447"/>
    </location>
</feature>
<feature type="compositionally biased region" description="Low complexity" evidence="14">
    <location>
        <begin position="281"/>
        <end position="301"/>
    </location>
</feature>
<feature type="region of interest" description="Disordered" evidence="14">
    <location>
        <begin position="2685"/>
        <end position="2741"/>
    </location>
</feature>
<evidence type="ECO:0000256" key="13">
    <source>
        <dbReference type="SAM" id="Coils"/>
    </source>
</evidence>
<feature type="domain" description="WW" evidence="15">
    <location>
        <begin position="3430"/>
        <end position="3465"/>
    </location>
</feature>
<feature type="compositionally biased region" description="Basic residues" evidence="14">
    <location>
        <begin position="2730"/>
        <end position="2741"/>
    </location>
</feature>
<evidence type="ECO:0000256" key="1">
    <source>
        <dbReference type="ARBA" id="ARBA00004245"/>
    </source>
</evidence>
<feature type="compositionally biased region" description="Basic and acidic residues" evidence="14">
    <location>
        <begin position="2692"/>
        <end position="2706"/>
    </location>
</feature>
<dbReference type="Gene3D" id="1.20.58.60">
    <property type="match status" value="6"/>
</dbReference>
<dbReference type="SUPFAM" id="SSF46966">
    <property type="entry name" value="Spectrin repeat"/>
    <property type="match status" value="4"/>
</dbReference>
<dbReference type="InterPro" id="IPR015153">
    <property type="entry name" value="EF-hand_dom_typ1"/>
</dbReference>
<evidence type="ECO:0000256" key="14">
    <source>
        <dbReference type="SAM" id="MobiDB-lite"/>
    </source>
</evidence>
<feature type="region of interest" description="Disordered" evidence="14">
    <location>
        <begin position="928"/>
        <end position="958"/>
    </location>
</feature>
<dbReference type="InterPro" id="IPR036020">
    <property type="entry name" value="WW_dom_sf"/>
</dbReference>
<feature type="coiled-coil region" evidence="13">
    <location>
        <begin position="3265"/>
        <end position="3292"/>
    </location>
</feature>
<evidence type="ECO:0000256" key="10">
    <source>
        <dbReference type="ARBA" id="ARBA00023203"/>
    </source>
</evidence>
<keyword evidence="8" id="KW-0106">Calcium</keyword>
<dbReference type="Gene3D" id="1.10.238.10">
    <property type="entry name" value="EF-hand"/>
    <property type="match status" value="2"/>
</dbReference>
<feature type="coiled-coil region" evidence="13">
    <location>
        <begin position="2883"/>
        <end position="2930"/>
    </location>
</feature>
<dbReference type="Gene3D" id="1.10.418.10">
    <property type="entry name" value="Calponin-like domain"/>
    <property type="match status" value="1"/>
</dbReference>
<evidence type="ECO:0000259" key="17">
    <source>
        <dbReference type="PROSITE" id="PS50135"/>
    </source>
</evidence>
<feature type="region of interest" description="Disordered" evidence="14">
    <location>
        <begin position="3995"/>
        <end position="4028"/>
    </location>
</feature>
<dbReference type="PROSITE" id="PS01357">
    <property type="entry name" value="ZF_ZZ_1"/>
    <property type="match status" value="1"/>
</dbReference>
<keyword evidence="6 12" id="KW-0863">Zinc-finger</keyword>
<dbReference type="InterPro" id="IPR050774">
    <property type="entry name" value="KCMF1/Dystrophin"/>
</dbReference>
<dbReference type="CDD" id="cd00201">
    <property type="entry name" value="WW"/>
    <property type="match status" value="1"/>
</dbReference>
<keyword evidence="11" id="KW-0206">Cytoskeleton</keyword>
<feature type="region of interest" description="Disordered" evidence="14">
    <location>
        <begin position="3574"/>
        <end position="3628"/>
    </location>
</feature>
<comment type="subcellular location">
    <subcellularLocation>
        <location evidence="2">Cell membrane</location>
        <location evidence="2">Sarcolemma</location>
        <topology evidence="2">Peripheral membrane protein</topology>
        <orientation evidence="2">Cytoplasmic side</orientation>
    </subcellularLocation>
    <subcellularLocation>
        <location evidence="1">Cytoplasm</location>
        <location evidence="1">Cytoskeleton</location>
    </subcellularLocation>
</comment>
<feature type="region of interest" description="Disordered" evidence="14">
    <location>
        <begin position="4323"/>
        <end position="4349"/>
    </location>
</feature>
<dbReference type="InterPro" id="IPR043145">
    <property type="entry name" value="Znf_ZZ_sf"/>
</dbReference>
<feature type="region of interest" description="Disordered" evidence="14">
    <location>
        <begin position="754"/>
        <end position="799"/>
    </location>
</feature>
<dbReference type="SUPFAM" id="SSF47576">
    <property type="entry name" value="Calponin-homology domain, CH-domain"/>
    <property type="match status" value="1"/>
</dbReference>
<feature type="region of interest" description="Disordered" evidence="14">
    <location>
        <begin position="2209"/>
        <end position="2229"/>
    </location>
</feature>
<feature type="compositionally biased region" description="Basic and acidic residues" evidence="14">
    <location>
        <begin position="3646"/>
        <end position="3658"/>
    </location>
</feature>
<dbReference type="InterPro" id="IPR001202">
    <property type="entry name" value="WW_dom"/>
</dbReference>
<dbReference type="PROSITE" id="PS50135">
    <property type="entry name" value="ZF_ZZ_2"/>
    <property type="match status" value="1"/>
</dbReference>
<protein>
    <submittedName>
        <fullName evidence="18">Calponin-homology (CH) domain-containing protein</fullName>
    </submittedName>
</protein>
<evidence type="ECO:0000256" key="8">
    <source>
        <dbReference type="ARBA" id="ARBA00022837"/>
    </source>
</evidence>
<feature type="domain" description="ZZ-type" evidence="17">
    <location>
        <begin position="3891"/>
        <end position="3947"/>
    </location>
</feature>
<dbReference type="GO" id="GO:0016010">
    <property type="term" value="C:dystrophin-associated glycoprotein complex"/>
    <property type="evidence" value="ECO:0007669"/>
    <property type="project" value="UniProtKB-ARBA"/>
</dbReference>
<dbReference type="InterPro" id="IPR000433">
    <property type="entry name" value="Znf_ZZ"/>
</dbReference>
<evidence type="ECO:0000256" key="9">
    <source>
        <dbReference type="ARBA" id="ARBA00023136"/>
    </source>
</evidence>
<feature type="compositionally biased region" description="Polar residues" evidence="14">
    <location>
        <begin position="4410"/>
        <end position="4423"/>
    </location>
</feature>
<evidence type="ECO:0000256" key="3">
    <source>
        <dbReference type="ARBA" id="ARBA00022475"/>
    </source>
</evidence>
<name>A0A0R3W4W7_TAEAS</name>
<dbReference type="GO" id="GO:0045202">
    <property type="term" value="C:synapse"/>
    <property type="evidence" value="ECO:0007669"/>
    <property type="project" value="GOC"/>
</dbReference>
<keyword evidence="13" id="KW-0175">Coiled coil</keyword>
<feature type="compositionally biased region" description="Polar residues" evidence="14">
    <location>
        <begin position="4436"/>
        <end position="4446"/>
    </location>
</feature>
<dbReference type="SUPFAM" id="SSF51045">
    <property type="entry name" value="WW domain"/>
    <property type="match status" value="1"/>
</dbReference>
<evidence type="ECO:0000256" key="5">
    <source>
        <dbReference type="ARBA" id="ARBA00022723"/>
    </source>
</evidence>
<keyword evidence="5" id="KW-0479">Metal-binding</keyword>
<keyword evidence="3" id="KW-1003">Cell membrane</keyword>
<feature type="compositionally biased region" description="Polar residues" evidence="14">
    <location>
        <begin position="4010"/>
        <end position="4027"/>
    </location>
</feature>
<evidence type="ECO:0000256" key="6">
    <source>
        <dbReference type="ARBA" id="ARBA00022771"/>
    </source>
</evidence>
<dbReference type="PROSITE" id="PS50020">
    <property type="entry name" value="WW_DOMAIN_2"/>
    <property type="match status" value="1"/>
</dbReference>
<feature type="compositionally biased region" description="Pro residues" evidence="14">
    <location>
        <begin position="4390"/>
        <end position="4399"/>
    </location>
</feature>
<dbReference type="PANTHER" id="PTHR12268:SF14">
    <property type="entry name" value="DYSTROPHIN-1"/>
    <property type="match status" value="1"/>
</dbReference>
<dbReference type="Pfam" id="PF00569">
    <property type="entry name" value="ZZ"/>
    <property type="match status" value="1"/>
</dbReference>
<dbReference type="GO" id="GO:0042383">
    <property type="term" value="C:sarcolemma"/>
    <property type="evidence" value="ECO:0007669"/>
    <property type="project" value="UniProtKB-SubCell"/>
</dbReference>
<dbReference type="CDD" id="cd02334">
    <property type="entry name" value="ZZ_dystrophin"/>
    <property type="match status" value="1"/>
</dbReference>
<feature type="region of interest" description="Disordered" evidence="14">
    <location>
        <begin position="264"/>
        <end position="301"/>
    </location>
</feature>
<dbReference type="Gene3D" id="6.10.140.70">
    <property type="match status" value="1"/>
</dbReference>
<dbReference type="SUPFAM" id="SSF47473">
    <property type="entry name" value="EF-hand"/>
    <property type="match status" value="3"/>
</dbReference>
<dbReference type="InterPro" id="IPR036872">
    <property type="entry name" value="CH_dom_sf"/>
</dbReference>
<feature type="compositionally biased region" description="Polar residues" evidence="14">
    <location>
        <begin position="4333"/>
        <end position="4349"/>
    </location>
</feature>
<dbReference type="InterPro" id="IPR015154">
    <property type="entry name" value="EF-hand_dom_typ2"/>
</dbReference>
<dbReference type="WBParaSite" id="TASK_0000512101-mRNA-1">
    <property type="protein sequence ID" value="TASK_0000512101-mRNA-1"/>
    <property type="gene ID" value="TASK_0000512101"/>
</dbReference>
<evidence type="ECO:0000256" key="4">
    <source>
        <dbReference type="ARBA" id="ARBA00022490"/>
    </source>
</evidence>
<dbReference type="STRING" id="60517.A0A0R3W4W7"/>
<dbReference type="GO" id="GO:0008270">
    <property type="term" value="F:zinc ion binding"/>
    <property type="evidence" value="ECO:0007669"/>
    <property type="project" value="UniProtKB-KW"/>
</dbReference>
<feature type="compositionally biased region" description="Pro residues" evidence="14">
    <location>
        <begin position="3684"/>
        <end position="3695"/>
    </location>
</feature>
<dbReference type="Gene3D" id="3.30.60.90">
    <property type="match status" value="1"/>
</dbReference>
<dbReference type="PANTHER" id="PTHR12268">
    <property type="entry name" value="E3 UBIQUITIN-PROTEIN LIGASE KCMF1"/>
    <property type="match status" value="1"/>
</dbReference>
<dbReference type="GO" id="GO:0003779">
    <property type="term" value="F:actin binding"/>
    <property type="evidence" value="ECO:0007669"/>
    <property type="project" value="UniProtKB-KW"/>
</dbReference>
<evidence type="ECO:0000259" key="15">
    <source>
        <dbReference type="PROSITE" id="PS50020"/>
    </source>
</evidence>
<feature type="compositionally biased region" description="Basic and acidic residues" evidence="14">
    <location>
        <begin position="768"/>
        <end position="784"/>
    </location>
</feature>
<evidence type="ECO:0000313" key="18">
    <source>
        <dbReference type="WBParaSite" id="TASK_0000512101-mRNA-1"/>
    </source>
</evidence>
<dbReference type="GO" id="GO:0005856">
    <property type="term" value="C:cytoskeleton"/>
    <property type="evidence" value="ECO:0007669"/>
    <property type="project" value="UniProtKB-SubCell"/>
</dbReference>
<feature type="coiled-coil region" evidence="13">
    <location>
        <begin position="1401"/>
        <end position="1431"/>
    </location>
</feature>
<keyword evidence="9" id="KW-0472">Membrane</keyword>
<dbReference type="Pfam" id="PF00307">
    <property type="entry name" value="CH"/>
    <property type="match status" value="1"/>
</dbReference>
<dbReference type="SMART" id="SM00033">
    <property type="entry name" value="CH"/>
    <property type="match status" value="1"/>
</dbReference>
<feature type="coiled-coil region" evidence="13">
    <location>
        <begin position="1669"/>
        <end position="1718"/>
    </location>
</feature>
<feature type="region of interest" description="Disordered" evidence="14">
    <location>
        <begin position="3642"/>
        <end position="3696"/>
    </location>
</feature>
<feature type="region of interest" description="Disordered" evidence="14">
    <location>
        <begin position="3205"/>
        <end position="3225"/>
    </location>
</feature>
<proteinExistence type="predicted"/>
<organism evidence="18">
    <name type="scientific">Taenia asiatica</name>
    <name type="common">Asian tapeworm</name>
    <dbReference type="NCBI Taxonomy" id="60517"/>
    <lineage>
        <taxon>Eukaryota</taxon>
        <taxon>Metazoa</taxon>
        <taxon>Spiralia</taxon>
        <taxon>Lophotrochozoa</taxon>
        <taxon>Platyhelminthes</taxon>
        <taxon>Cestoda</taxon>
        <taxon>Eucestoda</taxon>
        <taxon>Cyclophyllidea</taxon>
        <taxon>Taeniidae</taxon>
        <taxon>Taenia</taxon>
    </lineage>
</organism>
<keyword evidence="7" id="KW-0862">Zinc</keyword>
<accession>A0A0R3W4W7</accession>
<dbReference type="Pfam" id="PF09069">
    <property type="entry name" value="EF-hand_3"/>
    <property type="match status" value="1"/>
</dbReference>
<feature type="coiled-coil region" evidence="13">
    <location>
        <begin position="4191"/>
        <end position="4218"/>
    </location>
</feature>
<sequence>LARELANRKASTSNFRPSDGISTQENAISLIERLYGHDVAAAIQLACDTYQRTDSDLSPTSLPFMRLTLGLDALWILAVAAGAGTGPIEDVQEASGTVRGSVDSSTSTLIGQRSKRSSLSSVPPEAELSSIRTPLLDRWLTRQDERLLAWCQDVTQSYEGVNICNYTTSWRDGLAFLAIINQQRPELFNYRFRLEKSPMQNLGLAFHLITKEFAVARLLEPEDLLSTDAVDARSIAIYLVELRSAVEFDRRRRNKPAFEIRTAAMENQAQPGQPGEPDAGVTVTVVTTSSRSSSPTASELTFCSEETSELDDVSHLEDTQVNLTEFQHQAERSLAWMLSMEERLSDNCADLKVFTGDGKVDEKAMFQDSMTVAEKADLIALEKSPIDDVKSLNEAIVSRLMEARKHFNTHEDLAAHLAKQEPIFCRCLRYGQRLANLAERVQRISNTTPSSTTGDDSDSERQPIEHLQAVQPSEVMKMLNLLQNRWTNLNRAAAAGNRFLAGCLLNRQEAVLSAVEIQLGKLEWERDRQATERFGTTVKELKSQLVANRRLENYLESGEKLAQHMQDMVILVPSETPNARDADLEERIATLATQWSRLVEWVHTHYAQLQNALLHWRHFEEEADVLAEWLSQLEREARGVEEKKTREMEQRVTKKEGVPGKSASETEEEVTQEARLVSEAVSDAVAACLSRYETRWAQLLASLDRRASAVREACGDSIEIQHAVESRVDALVSRWSQLTEPQLDAEENSLTTTPRFAIPMMQQPAEVQLREGRPTSDGTKRPADDAPSATPEKRVSLESGRLPLIPTGYRAEFESRAEKLLNWLDAQIDTLELVTMKASDEQQKTKAPKTSQPSSTPGEVIARVDKELPDAKEDMVVVNSLGERYRRDLSQAGEAVDELDQLFDDIEERWGLLDQLYKKATLQAAERSTASKAASSDEAASQKSSLPPTPPLPGKSPQNICRSVESFRQWLASAKSEATCPINCADGSNLDELISNFTHVVQLQPKTAIVEQFLATLKKSEAQELTEAWQEVRRLIGERVPVLQNLCENHDLFINQIERFEKLMGDMFDYLDSVAQATNAQPPAIEAQLGESIEALRDMEKMQPTLGHLDGIVEELKSFFSEPYIKKLSERLGELKRTWNRVKELTNENILFLRGKLESAIAAKKTTMEEETAEEAEVRSMEDKSGESIASLHSSVQESPITVTSAAAQNRQPDTIVVRMLDMDELQNWISKAKHRLAKYATIKNRDEMDGFANFLEGFEKELTSKRPMITAIRNGEVTDATGKPVSEKTALLFSGHFADLESEYAAGQERLKSATYHFNDFKSLMSYEKHWLERVDSMIRKSKQQVFVDISDISDDIMALENLKSEHSEDDFARLKKIVELLSSEGIMSQQLNTEFETYATGVTNALKQLIQQLEELKKLKERTEEIQIRLDDYESWLSETLTVVQQRMGEGKTADSSQSDFLEWCTHTAVMDGVMSNLKRDIAKASESDSMEARMPDSLAERMNSIQVESSNLKRHLLLFTYPTDIRNSIQRCREATREHDVAAINLEIVSLTSEHVAGLIKKCGDLMERIRDSQNLIEQLQNKVSAVSPPPELLNSNTELMEELRDLYEKNTKILDHVRQFREGVEKLQPFADRYSQIIDPMEQVMMNVEEVTDYLETADTQNSHIEMLQRVLNELSEVLGREEREPSPTPRSILDDEKSTLQKLEELLAQIEAEITPTEGLNSTIADVRRVIDKAFAARNAFRIQVSGLVAESNESSATEITEIRVAPQQSAACLERTQKPPAEVDRSGTKSEASDQILSILYTRSNQLTSEMVAFFEDLATFNKFCVNLDQSVRSQRDEQSAEPLQTTISKSRKKIEVRIDQILSFILRFLRFTFVYLNFFEHYFKLQSQYLESRLKDLLKAAEVLSQEDKKIVLKKLWFDSKSNLSWELEQFNQLATLLKEAEIALSKYERLPTESNRQACLTYIAQLEDTYNWSLTQDRSLDQYFILAQEAASRATNALLHCKTGQPPVTIENEGENELLASVLWLDVILETQKGRLNAYCNEFHLCRPYWQEYATLWQSFMNEAIRQKHQIEMLQLDRLPNEDRGSKEVNVGSARDYAVNLCSSVLTLQRLGSRIVWKAQNGQIGSGLDADLYLQPVFDKRCSRRPLRLESTLRDDIAFVNETFDTLVEDLRGLATKYSIENFLPPNLRIDATRIDDYQVPSKSDSFSDSEELQETTFPNTQNQKYEDIGITDFEACLNRLKEELVWLQENDLYIPIIDTPSNYISKLDGQFWLSPGTSGPIRMCSKWVKKKSQELAKLDTILKAHERRSVQLCAISEKVSSSLEDMEAQRQLHEAADELHACMDAARGMIDRRRTRLCDWLSTCTAIEAAMLMDSDGKEVDKAGEQVLPQWIATIRERLEKSSPNLDSPTCKKELEQLRSEFSPTGNGTGQTLRVVEEAFENYQSDARLPLQSTHRNCVTPQLEAGVVRDIEKSLAEWKSICRLLRIDQAGEIIPQTSHVHQTSMSSPDSNLEASVRKLAFWLDTVNSYLNSTVACLGGDFNQNAVIAHIKNRVGDKTSYTVRSLYPAVIQIQLQQYAIELDARKPQLDKLAIETERLGEELRTTDNTSTGQLSAMGKSPRSFFTPPFPPAPLHFAFLSLLLFFYTFGACMSSYFTSSFNRVVSSIKRTVNELVNETSSGRGGRGELDKSTCSHDDNNASAGDLVPSHSRSNSQPDCFKKSPSRQRKSGTKKRLSLVEIFGDNVEPLSHSDSKLSEVEILSNDVSVPQEEVNKCTETSDTGKRLLLSESTKRKSPSLPSLSELLEEGDSGKSTANSARGGVISASPGLEVDSTLKDQPNVDEQLNEVKSTPPLYCVDGKADSSDPADAVVEEVRQCWNATSAQVKARLEELEKMMTVTEELKTLERELDRWLSRAESDLANALSNTQDITERKRIIQDIIDRLPTGETKFTTHQNKCEAILAKYSKEDTQKFRADQEAIQMRWSQLVSRLRESLEGPPQPDSDLIEIPITSRTRATETDLQKIVRLRTISSQQSGTYNPNEHFIQPESRSMESSMIENYRSGGNSQEPTYSTLGRHGFDQKPPLLGESYRTHQLSRSADIRSRPYDSSRPSPRMALENWPLFLAQLRQMNDWLAHQDANFHQLKGTVGGDSESVSQLINSFSVLEEELRLQRFQVEDLLDRGQMFMRDQLAEGRYGFSTESEGESDGSEFDPGKSDVDESVMSTKRVVRRIRRHLSYLDKHWTELNRSMLAYRQQLDRAFQKLTVFERVLDDAERELDAAQKVLMTQDPAYPTDERTFQIIWDTFASVTHAIAGLDGQALCLSDDGTIISHVLISRLDGLKIGLERLRSEANEGLNRSPSANGAGSGASPAVMPVFQRALRSPPQHLINPDQIDAVTPANGGNAPIPRPKSPSECWLQAFQTVCYPWERCLLPSGNQVPYYKNHATQETQWDHPLMIELLQRMDECNTIRFLAYRTAAKIRQLQLKLFFNACRFLFYPLPVDQIPLNVATETFARHGLSSPLCSEGCDGRVMDVAQMVNCLTTLYCRIWDALANQPDVVKTIDTSAGVGRNGMPAQQSPTKSCTSESTLAGTNGRQTSMTENTSLSESRPKSKKTPTHRSAINCMSNVLCATSNKHSRGDEGKSEKGGEFPRQSAMTPSLETPSINERERGSPGNLPPPRTQPPPSAFSRVEKLRTRLQLPDGREFVLPTCVDLALNLLLNSFDSARNGTIRVLSFKVTIFLLVNATLDEKYQYLFSLVADRDNKINDSRLWLLVYEIMQLPRQLGEAPASNSANSSLDPNILMCFKKNLKTKGGHEHRSASGGIIRAPSLDSQISAASRLDDGELLPSVGLDRFYEWLKLEPPIVAWLPALHRLIAGEKLIHQVRCAVCQACPIRGLRYRCLRCLNFDLCQNCFLIGRVEKSHKVTHPIQEYTTTLQRSDSLRDFSRVVRNRFRSKEKFRQSSFNTEDLSKSTATTATSKTVGRVTPTLYDRPPRAVPIRQNSTGHQNTSSSPSLWQANRPASLGETRKRMLYSTPSASGVDVLTPRVSVKPRRGGSMDQEHELIAQYSHSLRRQQSLTPTGAMMPSGQPLLYYGPQDSVHSLGAPWLYGSATYDRSRPPEPRFFTMRPNQLRGSSGFRASSQPPPHPGPGIYVTGPPLNTQPRWYRNPSGWEGPMVAGSAGSLDKVLMNLEEENRFLRAEYDRLRMQSPAQNLRPLRSPSLQYPLSQMGLYQDTMYHSAYGNPHFPSNAQMNPQLGYGQPMSQLGRSQTERIYPSNNGVFYSGSLGRGSGATAYSAFLRSNGSSRVTFDSANQRYQGKPSPVTASQQPAMTPTQESELAQETRLLRQHKTRLESRMQLLEDHNKALEDQLNRLRQYLNIPPPPPPSAPPTSTSPASLSVPGQTYTRENGSVDQQSGGGYTGTQYLPSSDHPSPSSALVAPLNSVGLNQGTILINTPF</sequence>
<feature type="domain" description="Calponin-homology (CH)" evidence="16">
    <location>
        <begin position="141"/>
        <end position="247"/>
    </location>
</feature>
<feature type="compositionally biased region" description="Basic and acidic residues" evidence="14">
    <location>
        <begin position="641"/>
        <end position="658"/>
    </location>
</feature>